<feature type="domain" description="Type I restriction enzyme R protein N-terminal" evidence="1">
    <location>
        <begin position="60"/>
        <end position="170"/>
    </location>
</feature>
<proteinExistence type="predicted"/>
<protein>
    <submittedName>
        <fullName evidence="2">Type I restriction enzyme R protein</fullName>
    </submittedName>
</protein>
<dbReference type="Pfam" id="PF13588">
    <property type="entry name" value="HSDR_N_2"/>
    <property type="match status" value="1"/>
</dbReference>
<reference evidence="2" key="1">
    <citation type="journal article" date="2012" name="PLoS ONE">
        <title>Gene sets for utilization of primary and secondary nutrition supplies in the distal gut of endangered iberian lynx.</title>
        <authorList>
            <person name="Alcaide M."/>
            <person name="Messina E."/>
            <person name="Richter M."/>
            <person name="Bargiela R."/>
            <person name="Peplies J."/>
            <person name="Huws S.A."/>
            <person name="Newbold C.J."/>
            <person name="Golyshin P.N."/>
            <person name="Simon M.A."/>
            <person name="Lopez G."/>
            <person name="Yakimov M.M."/>
            <person name="Ferrer M."/>
        </authorList>
    </citation>
    <scope>NUCLEOTIDE SEQUENCE</scope>
</reference>
<dbReference type="InterPro" id="IPR029464">
    <property type="entry name" value="HSDR_N"/>
</dbReference>
<sequence>MAKLPKTKDCKVTPNSIPTKAIADKMKSLNLPTYPVRTRREKGETFIYDFLRQRYLRLTPEEWVRQHFTHYLVEHKHYPAGLLGNEITIQVGGVSRRCDSVLYHQVGTTPRMIIEYKAPHIPITQAVFQQIYSYNSVLRADYLIVSNGIAHYCCRVDYQKMEVRYLTDIPDYTEL</sequence>
<name>J9FTG1_9ZZZZ</name>
<comment type="caution">
    <text evidence="2">The sequence shown here is derived from an EMBL/GenBank/DDBJ whole genome shotgun (WGS) entry which is preliminary data.</text>
</comment>
<accession>J9FTG1</accession>
<evidence type="ECO:0000313" key="2">
    <source>
        <dbReference type="EMBL" id="EJW90649.1"/>
    </source>
</evidence>
<dbReference type="AlphaFoldDB" id="J9FTG1"/>
<evidence type="ECO:0000259" key="1">
    <source>
        <dbReference type="Pfam" id="PF13588"/>
    </source>
</evidence>
<organism evidence="2">
    <name type="scientific">gut metagenome</name>
    <dbReference type="NCBI Taxonomy" id="749906"/>
    <lineage>
        <taxon>unclassified sequences</taxon>
        <taxon>metagenomes</taxon>
        <taxon>organismal metagenomes</taxon>
    </lineage>
</organism>
<dbReference type="EMBL" id="AMCI01008705">
    <property type="protein sequence ID" value="EJW90649.1"/>
    <property type="molecule type" value="Genomic_DNA"/>
</dbReference>
<gene>
    <name evidence="2" type="ORF">EVA_21244</name>
</gene>